<accession>A0A4C1T6N3</accession>
<protein>
    <submittedName>
        <fullName evidence="2">Uncharacterized protein</fullName>
    </submittedName>
</protein>
<evidence type="ECO:0000313" key="2">
    <source>
        <dbReference type="EMBL" id="GBP10179.1"/>
    </source>
</evidence>
<dbReference type="EMBL" id="BGZK01000039">
    <property type="protein sequence ID" value="GBP10179.1"/>
    <property type="molecule type" value="Genomic_DNA"/>
</dbReference>
<organism evidence="2 3">
    <name type="scientific">Eumeta variegata</name>
    <name type="common">Bagworm moth</name>
    <name type="synonym">Eumeta japonica</name>
    <dbReference type="NCBI Taxonomy" id="151549"/>
    <lineage>
        <taxon>Eukaryota</taxon>
        <taxon>Metazoa</taxon>
        <taxon>Ecdysozoa</taxon>
        <taxon>Arthropoda</taxon>
        <taxon>Hexapoda</taxon>
        <taxon>Insecta</taxon>
        <taxon>Pterygota</taxon>
        <taxon>Neoptera</taxon>
        <taxon>Endopterygota</taxon>
        <taxon>Lepidoptera</taxon>
        <taxon>Glossata</taxon>
        <taxon>Ditrysia</taxon>
        <taxon>Tineoidea</taxon>
        <taxon>Psychidae</taxon>
        <taxon>Oiketicinae</taxon>
        <taxon>Eumeta</taxon>
    </lineage>
</organism>
<proteinExistence type="predicted"/>
<keyword evidence="3" id="KW-1185">Reference proteome</keyword>
<sequence>MSNTPRTHEIPRSVRKALRCLPSIAPATRMPGCSQTLPWRTSAANERAGCDNATRTQRSARPRQEKIAAPRDL</sequence>
<feature type="region of interest" description="Disordered" evidence="1">
    <location>
        <begin position="45"/>
        <end position="73"/>
    </location>
</feature>
<reference evidence="2 3" key="1">
    <citation type="journal article" date="2019" name="Commun. Biol.">
        <title>The bagworm genome reveals a unique fibroin gene that provides high tensile strength.</title>
        <authorList>
            <person name="Kono N."/>
            <person name="Nakamura H."/>
            <person name="Ohtoshi R."/>
            <person name="Tomita M."/>
            <person name="Numata K."/>
            <person name="Arakawa K."/>
        </authorList>
    </citation>
    <scope>NUCLEOTIDE SEQUENCE [LARGE SCALE GENOMIC DNA]</scope>
</reference>
<name>A0A4C1T6N3_EUMVA</name>
<evidence type="ECO:0000313" key="3">
    <source>
        <dbReference type="Proteomes" id="UP000299102"/>
    </source>
</evidence>
<dbReference type="Proteomes" id="UP000299102">
    <property type="component" value="Unassembled WGS sequence"/>
</dbReference>
<gene>
    <name evidence="2" type="ORF">EVAR_77581_1</name>
</gene>
<dbReference type="AlphaFoldDB" id="A0A4C1T6N3"/>
<comment type="caution">
    <text evidence="2">The sequence shown here is derived from an EMBL/GenBank/DDBJ whole genome shotgun (WGS) entry which is preliminary data.</text>
</comment>
<evidence type="ECO:0000256" key="1">
    <source>
        <dbReference type="SAM" id="MobiDB-lite"/>
    </source>
</evidence>
<feature type="compositionally biased region" description="Basic and acidic residues" evidence="1">
    <location>
        <begin position="62"/>
        <end position="73"/>
    </location>
</feature>